<dbReference type="NCBIfam" id="NF001591">
    <property type="entry name" value="PRK00393.1"/>
    <property type="match status" value="1"/>
</dbReference>
<evidence type="ECO:0000256" key="1">
    <source>
        <dbReference type="ARBA" id="ARBA00004853"/>
    </source>
</evidence>
<dbReference type="HOGENOM" id="CLU_020273_2_1_0"/>
<dbReference type="CDD" id="cd00641">
    <property type="entry name" value="GTP_cyclohydro2"/>
    <property type="match status" value="1"/>
</dbReference>
<evidence type="ECO:0000256" key="4">
    <source>
        <dbReference type="ARBA" id="ARBA00022741"/>
    </source>
</evidence>
<keyword evidence="5 9" id="KW-0378">Hydrolase</keyword>
<feature type="active site" description="Nucleophile" evidence="9">
    <location>
        <position position="136"/>
    </location>
</feature>
<evidence type="ECO:0000256" key="2">
    <source>
        <dbReference type="ARBA" id="ARBA00022619"/>
    </source>
</evidence>
<dbReference type="GO" id="GO:0005525">
    <property type="term" value="F:GTP binding"/>
    <property type="evidence" value="ECO:0007669"/>
    <property type="project" value="UniProtKB-KW"/>
</dbReference>
<feature type="domain" description="GTP cyclohydrolase II" evidence="10">
    <location>
        <begin position="11"/>
        <end position="178"/>
    </location>
</feature>
<dbReference type="NCBIfam" id="TIGR00505">
    <property type="entry name" value="ribA"/>
    <property type="match status" value="1"/>
</dbReference>
<dbReference type="Pfam" id="PF00925">
    <property type="entry name" value="GTP_cyclohydro2"/>
    <property type="match status" value="1"/>
</dbReference>
<feature type="binding site" evidence="9">
    <location>
        <position position="122"/>
    </location>
    <ligand>
        <name>GTP</name>
        <dbReference type="ChEBI" id="CHEBI:37565"/>
    </ligand>
</feature>
<sequence length="205" mass="23000">MNKPAVPRLKKVAEAEFPTQFGLFRIYGFEGCAGSRPEEAVVLKMGEFAKGEPPLVRIHSQCLTGDVFHSLRCDCRAQLEIALKSIAQEGVGLLIYEHQEGRGIGLLNKLRAYELQDHGADTIEANEQLGFESDLRNYELPGAILQYFGLKAIRLMSNNPEKVEAVEKAGVRVVERVPCLADVLDTRIDYLRTKREKMGHLLEDF</sequence>
<dbReference type="GO" id="GO:0008270">
    <property type="term" value="F:zinc ion binding"/>
    <property type="evidence" value="ECO:0007669"/>
    <property type="project" value="UniProtKB-UniRule"/>
</dbReference>
<evidence type="ECO:0000256" key="6">
    <source>
        <dbReference type="ARBA" id="ARBA00022833"/>
    </source>
</evidence>
<dbReference type="UniPathway" id="UPA00275">
    <property type="reaction ID" value="UER00400"/>
</dbReference>
<comment type="function">
    <text evidence="9">Catalyzes the conversion of GTP to 2,5-diamino-6-ribosylamino-4(3H)-pyrimidinone 5'-phosphate (DARP), formate and pyrophosphate.</text>
</comment>
<dbReference type="GO" id="GO:0009231">
    <property type="term" value="P:riboflavin biosynthetic process"/>
    <property type="evidence" value="ECO:0007669"/>
    <property type="project" value="UniProtKB-UniRule"/>
</dbReference>
<comment type="similarity">
    <text evidence="9">Belongs to the GTP cyclohydrolase II family.</text>
</comment>
<dbReference type="OrthoDB" id="9793111at2"/>
<comment type="catalytic activity">
    <reaction evidence="8 9">
        <text>GTP + 4 H2O = 2,5-diamino-6-hydroxy-4-(5-phosphoribosylamino)-pyrimidine + formate + 2 phosphate + 3 H(+)</text>
        <dbReference type="Rhea" id="RHEA:23704"/>
        <dbReference type="ChEBI" id="CHEBI:15377"/>
        <dbReference type="ChEBI" id="CHEBI:15378"/>
        <dbReference type="ChEBI" id="CHEBI:15740"/>
        <dbReference type="ChEBI" id="CHEBI:37565"/>
        <dbReference type="ChEBI" id="CHEBI:43474"/>
        <dbReference type="ChEBI" id="CHEBI:58614"/>
        <dbReference type="EC" id="3.5.4.25"/>
    </reaction>
</comment>
<dbReference type="Gene3D" id="3.40.50.10990">
    <property type="entry name" value="GTP cyclohydrolase II"/>
    <property type="match status" value="1"/>
</dbReference>
<dbReference type="STRING" id="234267.Acid_2182"/>
<dbReference type="InterPro" id="IPR036144">
    <property type="entry name" value="RibA-like_sf"/>
</dbReference>
<feature type="binding site" evidence="9">
    <location>
        <position position="75"/>
    </location>
    <ligand>
        <name>Zn(2+)</name>
        <dbReference type="ChEBI" id="CHEBI:29105"/>
        <note>catalytic</note>
    </ligand>
</feature>
<dbReference type="InterPro" id="IPR000926">
    <property type="entry name" value="RibA"/>
</dbReference>
<dbReference type="HAMAP" id="MF_00179">
    <property type="entry name" value="RibA"/>
    <property type="match status" value="1"/>
</dbReference>
<dbReference type="InterPro" id="IPR032677">
    <property type="entry name" value="GTP_cyclohydro_II"/>
</dbReference>
<keyword evidence="3 9" id="KW-0479">Metal-binding</keyword>
<organism evidence="11">
    <name type="scientific">Solibacter usitatus (strain Ellin6076)</name>
    <dbReference type="NCBI Taxonomy" id="234267"/>
    <lineage>
        <taxon>Bacteria</taxon>
        <taxon>Pseudomonadati</taxon>
        <taxon>Acidobacteriota</taxon>
        <taxon>Terriglobia</taxon>
        <taxon>Bryobacterales</taxon>
        <taxon>Solibacteraceae</taxon>
        <taxon>Candidatus Solibacter</taxon>
    </lineage>
</organism>
<name>Q025Z7_SOLUE</name>
<evidence type="ECO:0000256" key="7">
    <source>
        <dbReference type="ARBA" id="ARBA00023134"/>
    </source>
</evidence>
<dbReference type="SUPFAM" id="SSF142695">
    <property type="entry name" value="RibA-like"/>
    <property type="match status" value="1"/>
</dbReference>
<comment type="cofactor">
    <cofactor evidence="9">
        <name>Zn(2+)</name>
        <dbReference type="ChEBI" id="CHEBI:29105"/>
    </cofactor>
    <text evidence="9">Binds 1 zinc ion per subunit.</text>
</comment>
<keyword evidence="6 9" id="KW-0862">Zinc</keyword>
<feature type="binding site" evidence="9">
    <location>
        <position position="162"/>
    </location>
    <ligand>
        <name>GTP</name>
        <dbReference type="ChEBI" id="CHEBI:37565"/>
    </ligand>
</feature>
<feature type="binding site" evidence="9">
    <location>
        <begin position="100"/>
        <end position="102"/>
    </location>
    <ligand>
        <name>GTP</name>
        <dbReference type="ChEBI" id="CHEBI:37565"/>
    </ligand>
</feature>
<reference evidence="11" key="1">
    <citation type="submission" date="2006-10" db="EMBL/GenBank/DDBJ databases">
        <title>Complete sequence of Solibacter usitatus Ellin6076.</title>
        <authorList>
            <consortium name="US DOE Joint Genome Institute"/>
            <person name="Copeland A."/>
            <person name="Lucas S."/>
            <person name="Lapidus A."/>
            <person name="Barry K."/>
            <person name="Detter J.C."/>
            <person name="Glavina del Rio T."/>
            <person name="Hammon N."/>
            <person name="Israni S."/>
            <person name="Dalin E."/>
            <person name="Tice H."/>
            <person name="Pitluck S."/>
            <person name="Thompson L.S."/>
            <person name="Brettin T."/>
            <person name="Bruce D."/>
            <person name="Han C."/>
            <person name="Tapia R."/>
            <person name="Gilna P."/>
            <person name="Schmutz J."/>
            <person name="Larimer F."/>
            <person name="Land M."/>
            <person name="Hauser L."/>
            <person name="Kyrpides N."/>
            <person name="Mikhailova N."/>
            <person name="Janssen P.H."/>
            <person name="Kuske C.R."/>
            <person name="Richardson P."/>
        </authorList>
    </citation>
    <scope>NUCLEOTIDE SEQUENCE</scope>
    <source>
        <strain evidence="11">Ellin6076</strain>
    </source>
</reference>
<dbReference type="PANTHER" id="PTHR21327:SF18">
    <property type="entry name" value="3,4-DIHYDROXY-2-BUTANONE 4-PHOSPHATE SYNTHASE"/>
    <property type="match status" value="1"/>
</dbReference>
<evidence type="ECO:0000256" key="8">
    <source>
        <dbReference type="ARBA" id="ARBA00049295"/>
    </source>
</evidence>
<dbReference type="GO" id="GO:0005829">
    <property type="term" value="C:cytosol"/>
    <property type="evidence" value="ECO:0007669"/>
    <property type="project" value="TreeGrafter"/>
</dbReference>
<feature type="binding site" evidence="9">
    <location>
        <position position="73"/>
    </location>
    <ligand>
        <name>Zn(2+)</name>
        <dbReference type="ChEBI" id="CHEBI:29105"/>
        <note>catalytic</note>
    </ligand>
</feature>
<evidence type="ECO:0000256" key="3">
    <source>
        <dbReference type="ARBA" id="ARBA00022723"/>
    </source>
</evidence>
<keyword evidence="2 9" id="KW-0686">Riboflavin biosynthesis</keyword>
<dbReference type="KEGG" id="sus:Acid_2182"/>
<keyword evidence="7 9" id="KW-0342">GTP-binding</keyword>
<feature type="active site" description="Proton acceptor" evidence="9">
    <location>
        <position position="134"/>
    </location>
</feature>
<evidence type="ECO:0000313" key="11">
    <source>
        <dbReference type="EMBL" id="ABJ83172.1"/>
    </source>
</evidence>
<evidence type="ECO:0000259" key="10">
    <source>
        <dbReference type="Pfam" id="PF00925"/>
    </source>
</evidence>
<dbReference type="InParanoid" id="Q025Z7"/>
<dbReference type="GO" id="GO:0003935">
    <property type="term" value="F:GTP cyclohydrolase II activity"/>
    <property type="evidence" value="ECO:0007669"/>
    <property type="project" value="UniProtKB-UniRule"/>
</dbReference>
<dbReference type="FunFam" id="3.40.50.10990:FF:000002">
    <property type="entry name" value="GTP cyclohydrolase-2"/>
    <property type="match status" value="1"/>
</dbReference>
<dbReference type="EMBL" id="CP000473">
    <property type="protein sequence ID" value="ABJ83172.1"/>
    <property type="molecule type" value="Genomic_DNA"/>
</dbReference>
<dbReference type="AlphaFoldDB" id="Q025Z7"/>
<evidence type="ECO:0000256" key="5">
    <source>
        <dbReference type="ARBA" id="ARBA00022801"/>
    </source>
</evidence>
<feature type="binding site" evidence="9">
    <location>
        <position position="157"/>
    </location>
    <ligand>
        <name>GTP</name>
        <dbReference type="ChEBI" id="CHEBI:37565"/>
    </ligand>
</feature>
<feature type="binding site" evidence="9">
    <location>
        <position position="78"/>
    </location>
    <ligand>
        <name>GTP</name>
        <dbReference type="ChEBI" id="CHEBI:37565"/>
    </ligand>
</feature>
<feature type="binding site" evidence="9">
    <location>
        <position position="62"/>
    </location>
    <ligand>
        <name>Zn(2+)</name>
        <dbReference type="ChEBI" id="CHEBI:29105"/>
        <note>catalytic</note>
    </ligand>
</feature>
<dbReference type="PANTHER" id="PTHR21327">
    <property type="entry name" value="GTP CYCLOHYDROLASE II-RELATED"/>
    <property type="match status" value="1"/>
</dbReference>
<dbReference type="eggNOG" id="COG0807">
    <property type="taxonomic scope" value="Bacteria"/>
</dbReference>
<comment type="pathway">
    <text evidence="1 9">Cofactor biosynthesis; riboflavin biosynthesis; 5-amino-6-(D-ribitylamino)uracil from GTP: step 1/4.</text>
</comment>
<dbReference type="EC" id="3.5.4.25" evidence="9"/>
<protein>
    <recommendedName>
        <fullName evidence="9">GTP cyclohydrolase-2</fullName>
        <ecNumber evidence="9">3.5.4.25</ecNumber>
    </recommendedName>
    <alternativeName>
        <fullName evidence="9">GTP cyclohydrolase II</fullName>
    </alternativeName>
</protein>
<keyword evidence="4 9" id="KW-0547">Nucleotide-binding</keyword>
<evidence type="ECO:0000256" key="9">
    <source>
        <dbReference type="HAMAP-Rule" id="MF_00179"/>
    </source>
</evidence>
<feature type="binding site" evidence="9">
    <location>
        <begin position="57"/>
        <end position="61"/>
    </location>
    <ligand>
        <name>GTP</name>
        <dbReference type="ChEBI" id="CHEBI:37565"/>
    </ligand>
</feature>
<gene>
    <name evidence="9" type="primary">ribA</name>
    <name evidence="11" type="ordered locus">Acid_2182</name>
</gene>
<proteinExistence type="inferred from homology"/>
<dbReference type="FunCoup" id="Q025Z7">
    <property type="interactions" value="119"/>
</dbReference>
<accession>Q025Z7</accession>